<protein>
    <recommendedName>
        <fullName evidence="2">Tail specific protease domain-containing protein</fullName>
    </recommendedName>
</protein>
<evidence type="ECO:0000313" key="3">
    <source>
        <dbReference type="EMBL" id="MBC3874035.1"/>
    </source>
</evidence>
<dbReference type="SUPFAM" id="SSF52096">
    <property type="entry name" value="ClpP/crotonase"/>
    <property type="match status" value="1"/>
</dbReference>
<feature type="domain" description="Tail specific protease" evidence="2">
    <location>
        <begin position="263"/>
        <end position="464"/>
    </location>
</feature>
<evidence type="ECO:0000313" key="4">
    <source>
        <dbReference type="Proteomes" id="UP000624279"/>
    </source>
</evidence>
<reference evidence="3 4" key="1">
    <citation type="submission" date="2020-08" db="EMBL/GenBank/DDBJ databases">
        <title>Novel species isolated from subtropical streams in China.</title>
        <authorList>
            <person name="Lu H."/>
        </authorList>
    </citation>
    <scope>NUCLEOTIDE SEQUENCE [LARGE SCALE GENOMIC DNA]</scope>
    <source>
        <strain evidence="3 4">LX15W</strain>
    </source>
</reference>
<evidence type="ECO:0000256" key="1">
    <source>
        <dbReference type="SAM" id="SignalP"/>
    </source>
</evidence>
<dbReference type="RefSeq" id="WP_186942072.1">
    <property type="nucleotide sequence ID" value="NZ_JACOGA010000009.1"/>
</dbReference>
<dbReference type="InterPro" id="IPR029045">
    <property type="entry name" value="ClpP/crotonase-like_dom_sf"/>
</dbReference>
<dbReference type="Pfam" id="PF03572">
    <property type="entry name" value="Peptidase_S41"/>
    <property type="match status" value="1"/>
</dbReference>
<dbReference type="Gene3D" id="3.90.226.10">
    <property type="entry name" value="2-enoyl-CoA Hydratase, Chain A, domain 1"/>
    <property type="match status" value="1"/>
</dbReference>
<gene>
    <name evidence="3" type="ORF">H8K55_10560</name>
</gene>
<dbReference type="Proteomes" id="UP000624279">
    <property type="component" value="Unassembled WGS sequence"/>
</dbReference>
<dbReference type="InterPro" id="IPR005151">
    <property type="entry name" value="Tail-specific_protease"/>
</dbReference>
<dbReference type="EMBL" id="JACOGA010000009">
    <property type="protein sequence ID" value="MBC3874035.1"/>
    <property type="molecule type" value="Genomic_DNA"/>
</dbReference>
<evidence type="ECO:0000259" key="2">
    <source>
        <dbReference type="Pfam" id="PF03572"/>
    </source>
</evidence>
<comment type="caution">
    <text evidence="3">The sequence shown here is derived from an EMBL/GenBank/DDBJ whole genome shotgun (WGS) entry which is preliminary data.</text>
</comment>
<feature type="chain" id="PRO_5046468650" description="Tail specific protease domain-containing protein" evidence="1">
    <location>
        <begin position="29"/>
        <end position="521"/>
    </location>
</feature>
<feature type="signal peptide" evidence="1">
    <location>
        <begin position="1"/>
        <end position="28"/>
    </location>
</feature>
<sequence>MSAIPKSSAHLRGVLFFSALALSSLVSARSTDTNSDQAYKALPNSPAAWSAAARNDIKIAYQETYDNHPGVYDAQNPNFRKNLQRAKERGLALAAKVTNAAGYKAAIERFNVSLQDGHAGAYTNLTETDLPPLRWPGFITVWRGDSLYVYASEAGGPESGAKVLSCDGVKTRDLVMKNLFAFRGIASEPGAWWVLPRAIFYDVGNPFITRPKRCQFAHERRTFSKTLQWQLTNDNFNKWRNESYNGDELAVGMTEPRPRLFWVAMPSFQPNEKERDAYRTLTADIEAQRQRYLDSDAIVIDLRHNQGGSSTWSKQFARALWGNDRVNRRLQAFAQKQEVWWRSSKANTAYLADMVETLKQEKQVEAAAEFGKVQVGMQQALARGDTYYMNTKDASDETTLTPEEAKRDLANDPPAFNKPVYVIVPGQCASACLDALDVFTRFDNTKLIGAPSSADSTYMEVRQKKLPSGLATVIIPNKMYVNRPRGAGVFYMPAIPVTDINWSTATFLKVIESDLASKKPR</sequence>
<name>A0ABR6YBV0_9BURK</name>
<keyword evidence="1" id="KW-0732">Signal</keyword>
<proteinExistence type="predicted"/>
<keyword evidence="4" id="KW-1185">Reference proteome</keyword>
<accession>A0ABR6YBV0</accession>
<organism evidence="3 4">
    <name type="scientific">Undibacterium flavidum</name>
    <dbReference type="NCBI Taxonomy" id="2762297"/>
    <lineage>
        <taxon>Bacteria</taxon>
        <taxon>Pseudomonadati</taxon>
        <taxon>Pseudomonadota</taxon>
        <taxon>Betaproteobacteria</taxon>
        <taxon>Burkholderiales</taxon>
        <taxon>Oxalobacteraceae</taxon>
        <taxon>Undibacterium</taxon>
    </lineage>
</organism>